<organism evidence="1 2">
    <name type="scientific">Saliphagus infecundisoli</name>
    <dbReference type="NCBI Taxonomy" id="1849069"/>
    <lineage>
        <taxon>Archaea</taxon>
        <taxon>Methanobacteriati</taxon>
        <taxon>Methanobacteriota</taxon>
        <taxon>Stenosarchaea group</taxon>
        <taxon>Halobacteria</taxon>
        <taxon>Halobacteriales</taxon>
        <taxon>Natrialbaceae</taxon>
        <taxon>Saliphagus</taxon>
    </lineage>
</organism>
<dbReference type="Proteomes" id="UP001595925">
    <property type="component" value="Unassembled WGS sequence"/>
</dbReference>
<dbReference type="RefSeq" id="WP_224830322.1">
    <property type="nucleotide sequence ID" value="NZ_JAIVEF010000060.1"/>
</dbReference>
<dbReference type="EMBL" id="JBHSJG010000023">
    <property type="protein sequence ID" value="MFC4987376.1"/>
    <property type="molecule type" value="Genomic_DNA"/>
</dbReference>
<dbReference type="AlphaFoldDB" id="A0ABD5QC56"/>
<proteinExistence type="predicted"/>
<evidence type="ECO:0000313" key="1">
    <source>
        <dbReference type="EMBL" id="MFC4987376.1"/>
    </source>
</evidence>
<evidence type="ECO:0008006" key="3">
    <source>
        <dbReference type="Google" id="ProtNLM"/>
    </source>
</evidence>
<accession>A0ABD5QC56</accession>
<name>A0ABD5QC56_9EURY</name>
<evidence type="ECO:0000313" key="2">
    <source>
        <dbReference type="Proteomes" id="UP001595925"/>
    </source>
</evidence>
<gene>
    <name evidence="1" type="ORF">ACFPFO_06290</name>
</gene>
<comment type="caution">
    <text evidence="1">The sequence shown here is derived from an EMBL/GenBank/DDBJ whole genome shotgun (WGS) entry which is preliminary data.</text>
</comment>
<sequence>MMSDTGVEQEREQPPVYRETIDRFWVLQLVIEVRHDGVAIRLGPFQRSFRYISFREIDDVRVATYSSTTYGGWHWGLRRSLSGNTVYRLRGSRGIELVLTDGTRMFIGTQQPADFEAAITIEEFTTAED</sequence>
<keyword evidence="2" id="KW-1185">Reference proteome</keyword>
<protein>
    <recommendedName>
        <fullName evidence="3">Bacterial Pleckstrin homology domain-containing protein</fullName>
    </recommendedName>
</protein>
<reference evidence="1 2" key="1">
    <citation type="journal article" date="2019" name="Int. J. Syst. Evol. Microbiol.">
        <title>The Global Catalogue of Microorganisms (GCM) 10K type strain sequencing project: providing services to taxonomists for standard genome sequencing and annotation.</title>
        <authorList>
            <consortium name="The Broad Institute Genomics Platform"/>
            <consortium name="The Broad Institute Genome Sequencing Center for Infectious Disease"/>
            <person name="Wu L."/>
            <person name="Ma J."/>
        </authorList>
    </citation>
    <scope>NUCLEOTIDE SEQUENCE [LARGE SCALE GENOMIC DNA]</scope>
    <source>
        <strain evidence="1 2">CGMCC 1.15824</strain>
    </source>
</reference>